<comment type="caution">
    <text evidence="1">The sequence shown here is derived from an EMBL/GenBank/DDBJ whole genome shotgun (WGS) entry which is preliminary data.</text>
</comment>
<proteinExistence type="predicted"/>
<name>A0ABR4C0L9_9HELO</name>
<evidence type="ECO:0000313" key="2">
    <source>
        <dbReference type="Proteomes" id="UP001595075"/>
    </source>
</evidence>
<reference evidence="1 2" key="1">
    <citation type="journal article" date="2024" name="Commun. Biol.">
        <title>Comparative genomic analysis of thermophilic fungi reveals convergent evolutionary adaptations and gene losses.</title>
        <authorList>
            <person name="Steindorff A.S."/>
            <person name="Aguilar-Pontes M.V."/>
            <person name="Robinson A.J."/>
            <person name="Andreopoulos B."/>
            <person name="LaButti K."/>
            <person name="Kuo A."/>
            <person name="Mondo S."/>
            <person name="Riley R."/>
            <person name="Otillar R."/>
            <person name="Haridas S."/>
            <person name="Lipzen A."/>
            <person name="Grimwood J."/>
            <person name="Schmutz J."/>
            <person name="Clum A."/>
            <person name="Reid I.D."/>
            <person name="Moisan M.C."/>
            <person name="Butler G."/>
            <person name="Nguyen T.T.M."/>
            <person name="Dewar K."/>
            <person name="Conant G."/>
            <person name="Drula E."/>
            <person name="Henrissat B."/>
            <person name="Hansel C."/>
            <person name="Singer S."/>
            <person name="Hutchinson M.I."/>
            <person name="de Vries R.P."/>
            <person name="Natvig D.O."/>
            <person name="Powell A.J."/>
            <person name="Tsang A."/>
            <person name="Grigoriev I.V."/>
        </authorList>
    </citation>
    <scope>NUCLEOTIDE SEQUENCE [LARGE SCALE GENOMIC DNA]</scope>
    <source>
        <strain evidence="1 2">CBS 494.80</strain>
    </source>
</reference>
<dbReference type="EMBL" id="JAZHXI010000015">
    <property type="protein sequence ID" value="KAL2063465.1"/>
    <property type="molecule type" value="Genomic_DNA"/>
</dbReference>
<protein>
    <submittedName>
        <fullName evidence="1">Uncharacterized protein</fullName>
    </submittedName>
</protein>
<sequence length="610" mass="69467">MADDGLPILKILIQPHFDENGHAIYLLVKLTIDFPECLRDSTVTTHPASLLYTRAGSQFRASDDEGELYITFEPPTDSDRTLERRWMTSRETSGVLKILYKVWPSSKDEFSSGGPVRGLHSDHGGLLGSGFIIVPILPVGDMFHNIVEWDLYTAPKGIRAVWSYGEGPLPVERVGPASLLWDSIYMVGKIQSNPPAADTAKISGDYGYYWFGHLPQNIEEIKNVHYKCFINAQKIFEPDDINIGDFGHPFFVNLTEEDRSCIVDPLPYRSFVRNTGSTKSFGGTSFGHSHVFNYDDQIHKVHDFDLVRRMAYEMAQIWFGCSPLDAADWLYEGICQCLSLYIPIRYQKLRSDRYTNSTVNMLCTRYYTSPLIQVPFEDVLRMADTNPYAREHVSARAWAFVFGVDMRARAKVKDAGDEVHTAYPIEKAMIALANNKERGSTNSFQLWMQLLAPLMGDEIQQIYSDFWNGTPIPAPACLTGFNGCYPSQVEDLVLEFGMARESFSEGVVRGLQESTRAYISGVKNDDKIMWSTHEWRCVDDSDTCMELVIERNRKQIKVKYLPRSFDETKGWELREAIEEEDDDEEMKTPLGDAKKKKKIRLVLKTDRSKG</sequence>
<accession>A0ABR4C0L9</accession>
<dbReference type="Proteomes" id="UP001595075">
    <property type="component" value="Unassembled WGS sequence"/>
</dbReference>
<gene>
    <name evidence="1" type="ORF">VTL71DRAFT_5270</name>
</gene>
<organism evidence="1 2">
    <name type="scientific">Oculimacula yallundae</name>
    <dbReference type="NCBI Taxonomy" id="86028"/>
    <lineage>
        <taxon>Eukaryota</taxon>
        <taxon>Fungi</taxon>
        <taxon>Dikarya</taxon>
        <taxon>Ascomycota</taxon>
        <taxon>Pezizomycotina</taxon>
        <taxon>Leotiomycetes</taxon>
        <taxon>Helotiales</taxon>
        <taxon>Ploettnerulaceae</taxon>
        <taxon>Oculimacula</taxon>
    </lineage>
</organism>
<evidence type="ECO:0000313" key="1">
    <source>
        <dbReference type="EMBL" id="KAL2063465.1"/>
    </source>
</evidence>
<keyword evidence="2" id="KW-1185">Reference proteome</keyword>